<dbReference type="Proteomes" id="UP001595997">
    <property type="component" value="Unassembled WGS sequence"/>
</dbReference>
<feature type="region of interest" description="Disordered" evidence="1">
    <location>
        <begin position="1"/>
        <end position="20"/>
    </location>
</feature>
<dbReference type="GO" id="GO:0006508">
    <property type="term" value="P:proteolysis"/>
    <property type="evidence" value="ECO:0007669"/>
    <property type="project" value="UniProtKB-KW"/>
</dbReference>
<gene>
    <name evidence="3" type="ORF">ACFPA8_23965</name>
</gene>
<feature type="domain" description="Clp R" evidence="2">
    <location>
        <begin position="19"/>
        <end position="156"/>
    </location>
</feature>
<name>A0ABV9ADX5_9ACTN</name>
<dbReference type="Gene3D" id="1.10.1780.10">
    <property type="entry name" value="Clp, N-terminal domain"/>
    <property type="match status" value="1"/>
</dbReference>
<evidence type="ECO:0000256" key="1">
    <source>
        <dbReference type="SAM" id="MobiDB-lite"/>
    </source>
</evidence>
<keyword evidence="3" id="KW-0645">Protease</keyword>
<dbReference type="Pfam" id="PF02861">
    <property type="entry name" value="Clp_N"/>
    <property type="match status" value="1"/>
</dbReference>
<dbReference type="InterPro" id="IPR036628">
    <property type="entry name" value="Clp_N_dom_sf"/>
</dbReference>
<sequence>MNSSTPSALAGPSPGTEDRFSEQLAVMVADARRRAARSGDGDLDTAHLLHSLLESDPAVRALLGGEGVRTAKVLGYLAQRSIGYGMRWRDTVEDAPPPGAGEAAPPSLPGWSPGAARALRVALGLAEARGASSVEGVDLFAALAADEGCRAVDVLRASGVGAEALSGA</sequence>
<dbReference type="SUPFAM" id="SSF81923">
    <property type="entry name" value="Double Clp-N motif"/>
    <property type="match status" value="1"/>
</dbReference>
<keyword evidence="4" id="KW-1185">Reference proteome</keyword>
<protein>
    <submittedName>
        <fullName evidence="3">Clp protease N-terminal domain-containing protein</fullName>
    </submittedName>
</protein>
<dbReference type="RefSeq" id="WP_386451722.1">
    <property type="nucleotide sequence ID" value="NZ_JBHSFH010000014.1"/>
</dbReference>
<proteinExistence type="predicted"/>
<reference evidence="4" key="1">
    <citation type="journal article" date="2019" name="Int. J. Syst. Evol. Microbiol.">
        <title>The Global Catalogue of Microorganisms (GCM) 10K type strain sequencing project: providing services to taxonomists for standard genome sequencing and annotation.</title>
        <authorList>
            <consortium name="The Broad Institute Genomics Platform"/>
            <consortium name="The Broad Institute Genome Sequencing Center for Infectious Disease"/>
            <person name="Wu L."/>
            <person name="Ma J."/>
        </authorList>
    </citation>
    <scope>NUCLEOTIDE SEQUENCE [LARGE SCALE GENOMIC DNA]</scope>
    <source>
        <strain evidence="4">CGMCC 4.7357</strain>
    </source>
</reference>
<evidence type="ECO:0000313" key="3">
    <source>
        <dbReference type="EMBL" id="MFC4497190.1"/>
    </source>
</evidence>
<dbReference type="InterPro" id="IPR004176">
    <property type="entry name" value="Clp_R_N"/>
</dbReference>
<accession>A0ABV9ADX5</accession>
<evidence type="ECO:0000259" key="2">
    <source>
        <dbReference type="Pfam" id="PF02861"/>
    </source>
</evidence>
<dbReference type="EMBL" id="JBHSFH010000014">
    <property type="protein sequence ID" value="MFC4497190.1"/>
    <property type="molecule type" value="Genomic_DNA"/>
</dbReference>
<keyword evidence="3" id="KW-0378">Hydrolase</keyword>
<organism evidence="3 4">
    <name type="scientific">Streptomyces ovatisporus</name>
    <dbReference type="NCBI Taxonomy" id="1128682"/>
    <lineage>
        <taxon>Bacteria</taxon>
        <taxon>Bacillati</taxon>
        <taxon>Actinomycetota</taxon>
        <taxon>Actinomycetes</taxon>
        <taxon>Kitasatosporales</taxon>
        <taxon>Streptomycetaceae</taxon>
        <taxon>Streptomyces</taxon>
    </lineage>
</organism>
<comment type="caution">
    <text evidence="3">The sequence shown here is derived from an EMBL/GenBank/DDBJ whole genome shotgun (WGS) entry which is preliminary data.</text>
</comment>
<dbReference type="GO" id="GO:0008233">
    <property type="term" value="F:peptidase activity"/>
    <property type="evidence" value="ECO:0007669"/>
    <property type="project" value="UniProtKB-KW"/>
</dbReference>
<evidence type="ECO:0000313" key="4">
    <source>
        <dbReference type="Proteomes" id="UP001595997"/>
    </source>
</evidence>